<evidence type="ECO:0000256" key="1">
    <source>
        <dbReference type="ARBA" id="ARBA00006420"/>
    </source>
</evidence>
<dbReference type="InterPro" id="IPR036498">
    <property type="entry name" value="Nfu/NifU_N_sf"/>
</dbReference>
<comment type="caution">
    <text evidence="3">The sequence shown here is derived from an EMBL/GenBank/DDBJ whole genome shotgun (WGS) entry which is preliminary data.</text>
</comment>
<dbReference type="SUPFAM" id="SSF117916">
    <property type="entry name" value="Fe-S cluster assembly (FSCA) domain-like"/>
    <property type="match status" value="1"/>
</dbReference>
<dbReference type="InterPro" id="IPR014824">
    <property type="entry name" value="Nfu/NifU_N"/>
</dbReference>
<dbReference type="SUPFAM" id="SSF110836">
    <property type="entry name" value="Hypothetical protein SAV1430"/>
    <property type="match status" value="1"/>
</dbReference>
<dbReference type="Pfam" id="PF08712">
    <property type="entry name" value="Nfu_N"/>
    <property type="match status" value="1"/>
</dbReference>
<dbReference type="Gene3D" id="3.30.1370.70">
    <property type="entry name" value="Scaffold protein Nfu/NifU, N-terminal domain"/>
    <property type="match status" value="1"/>
</dbReference>
<keyword evidence="4" id="KW-1185">Reference proteome</keyword>
<comment type="similarity">
    <text evidence="1">Belongs to the NifU family.</text>
</comment>
<sequence length="189" mass="21021">MMIHTEDTPNMNALKFILGRTILQDHQAIEFLDRESAACAPLAQALFDIEGVQRIYFGSDFLVVTKDSSVEWANLKGAVISVIMEFILMHKAMIKMDCASSDFSEMDIAAEDQEIVNKIKDILDDEIRPAVARDGGDIIFHGYKAGSVYLRMQGACQGCPSSSLTLKHGVETILRRHLPDLVSVEKVDF</sequence>
<protein>
    <submittedName>
        <fullName evidence="3">Iron transporter</fullName>
    </submittedName>
</protein>
<dbReference type="GO" id="GO:0016226">
    <property type="term" value="P:iron-sulfur cluster assembly"/>
    <property type="evidence" value="ECO:0007669"/>
    <property type="project" value="InterPro"/>
</dbReference>
<dbReference type="PANTHER" id="PTHR11178">
    <property type="entry name" value="IRON-SULFUR CLUSTER SCAFFOLD PROTEIN NFU-RELATED"/>
    <property type="match status" value="1"/>
</dbReference>
<dbReference type="InterPro" id="IPR035433">
    <property type="entry name" value="NFU1-like"/>
</dbReference>
<dbReference type="GO" id="GO:0005506">
    <property type="term" value="F:iron ion binding"/>
    <property type="evidence" value="ECO:0007669"/>
    <property type="project" value="InterPro"/>
</dbReference>
<dbReference type="AlphaFoldDB" id="A0A251ZTE3"/>
<name>A0A251ZTE3_9PROT</name>
<feature type="domain" description="Scaffold protein Nfu/NifU N-terminal" evidence="2">
    <location>
        <begin position="3"/>
        <end position="90"/>
    </location>
</feature>
<accession>A0A251ZTE3</accession>
<dbReference type="PIRSF" id="PIRSF036773">
    <property type="entry name" value="HIRIP5"/>
    <property type="match status" value="1"/>
</dbReference>
<proteinExistence type="inferred from homology"/>
<evidence type="ECO:0000313" key="4">
    <source>
        <dbReference type="Proteomes" id="UP000194946"/>
    </source>
</evidence>
<reference evidence="4" key="1">
    <citation type="submission" date="2014-06" db="EMBL/GenBank/DDBJ databases">
        <authorList>
            <person name="Winans N.J."/>
            <person name="Newell P.D."/>
            <person name="Douglas A.E."/>
        </authorList>
    </citation>
    <scope>NUCLEOTIDE SEQUENCE [LARGE SCALE GENOMIC DNA]</scope>
    <source>
        <strain evidence="4">DmL_052</strain>
    </source>
</reference>
<dbReference type="Gene3D" id="3.30.300.130">
    <property type="entry name" value="Fe-S cluster assembly (FSCA)"/>
    <property type="match status" value="1"/>
</dbReference>
<evidence type="ECO:0000313" key="3">
    <source>
        <dbReference type="EMBL" id="OUI77914.1"/>
    </source>
</evidence>
<dbReference type="Pfam" id="PF01106">
    <property type="entry name" value="NifU"/>
    <property type="match status" value="1"/>
</dbReference>
<dbReference type="RefSeq" id="WP_086632593.1">
    <property type="nucleotide sequence ID" value="NZ_JOPB01000011.1"/>
</dbReference>
<dbReference type="PANTHER" id="PTHR11178:SF1">
    <property type="entry name" value="NFU1 IRON-SULFUR CLUSTER SCAFFOLD HOMOLOG, MITOCHONDRIAL"/>
    <property type="match status" value="1"/>
</dbReference>
<dbReference type="GO" id="GO:0051536">
    <property type="term" value="F:iron-sulfur cluster binding"/>
    <property type="evidence" value="ECO:0007669"/>
    <property type="project" value="InterPro"/>
</dbReference>
<gene>
    <name evidence="3" type="ORF">HK18_00750</name>
</gene>
<dbReference type="InterPro" id="IPR001075">
    <property type="entry name" value="NIF_FeS_clus_asmbl_NifU_C"/>
</dbReference>
<dbReference type="InterPro" id="IPR034904">
    <property type="entry name" value="FSCA_dom_sf"/>
</dbReference>
<evidence type="ECO:0000259" key="2">
    <source>
        <dbReference type="SMART" id="SM00932"/>
    </source>
</evidence>
<dbReference type="Proteomes" id="UP000194946">
    <property type="component" value="Unassembled WGS sequence"/>
</dbReference>
<organism evidence="3 4">
    <name type="scientific">Commensalibacter intestini</name>
    <dbReference type="NCBI Taxonomy" id="479936"/>
    <lineage>
        <taxon>Bacteria</taxon>
        <taxon>Pseudomonadati</taxon>
        <taxon>Pseudomonadota</taxon>
        <taxon>Alphaproteobacteria</taxon>
        <taxon>Acetobacterales</taxon>
        <taxon>Acetobacteraceae</taxon>
    </lineage>
</organism>
<dbReference type="EMBL" id="JOPB01000011">
    <property type="protein sequence ID" value="OUI77914.1"/>
    <property type="molecule type" value="Genomic_DNA"/>
</dbReference>
<dbReference type="SMART" id="SM00932">
    <property type="entry name" value="Nfu_N"/>
    <property type="match status" value="1"/>
</dbReference>